<dbReference type="EMBL" id="JAAPAO010000064">
    <property type="protein sequence ID" value="KAF4674387.1"/>
    <property type="molecule type" value="Genomic_DNA"/>
</dbReference>
<gene>
    <name evidence="2" type="ORF">FOL47_009296</name>
</gene>
<comment type="caution">
    <text evidence="2">The sequence shown here is derived from an EMBL/GenBank/DDBJ whole genome shotgun (WGS) entry which is preliminary data.</text>
</comment>
<name>A0A7J6MSU9_PERCH</name>
<evidence type="ECO:0000313" key="3">
    <source>
        <dbReference type="Proteomes" id="UP000591131"/>
    </source>
</evidence>
<evidence type="ECO:0000256" key="1">
    <source>
        <dbReference type="SAM" id="MobiDB-lite"/>
    </source>
</evidence>
<organism evidence="2 3">
    <name type="scientific">Perkinsus chesapeaki</name>
    <name type="common">Clam parasite</name>
    <name type="synonym">Perkinsus andrewsi</name>
    <dbReference type="NCBI Taxonomy" id="330153"/>
    <lineage>
        <taxon>Eukaryota</taxon>
        <taxon>Sar</taxon>
        <taxon>Alveolata</taxon>
        <taxon>Perkinsozoa</taxon>
        <taxon>Perkinsea</taxon>
        <taxon>Perkinsida</taxon>
        <taxon>Perkinsidae</taxon>
        <taxon>Perkinsus</taxon>
    </lineage>
</organism>
<accession>A0A7J6MSU9</accession>
<proteinExistence type="predicted"/>
<keyword evidence="3" id="KW-1185">Reference proteome</keyword>
<feature type="compositionally biased region" description="Acidic residues" evidence="1">
    <location>
        <begin position="729"/>
        <end position="738"/>
    </location>
</feature>
<protein>
    <submittedName>
        <fullName evidence="2">Uncharacterized protein</fullName>
    </submittedName>
</protein>
<dbReference type="AlphaFoldDB" id="A0A7J6MSU9"/>
<feature type="region of interest" description="Disordered" evidence="1">
    <location>
        <begin position="705"/>
        <end position="738"/>
    </location>
</feature>
<reference evidence="2 3" key="1">
    <citation type="submission" date="2020-04" db="EMBL/GenBank/DDBJ databases">
        <title>Perkinsus chesapeaki whole genome sequence.</title>
        <authorList>
            <person name="Bogema D.R."/>
        </authorList>
    </citation>
    <scope>NUCLEOTIDE SEQUENCE [LARGE SCALE GENOMIC DNA]</scope>
    <source>
        <strain evidence="2">ATCC PRA-425</strain>
    </source>
</reference>
<evidence type="ECO:0000313" key="2">
    <source>
        <dbReference type="EMBL" id="KAF4674387.1"/>
    </source>
</evidence>
<dbReference type="OrthoDB" id="10484757at2759"/>
<dbReference type="Proteomes" id="UP000591131">
    <property type="component" value="Unassembled WGS sequence"/>
</dbReference>
<sequence>MPTQLPPSKLPPKVDLTHRSCLVSENSKIACIRDFNADGEDGLRFGETALVSTVSPNPTDKVWSCLVEKDDNTCIIVPDYYLVEIDDTSNEWVKPRQLFVALNNSKAAQYNHINIEAHKPNMWFMEDLTVSTKAQRVWGWTNIDNVIVAPHKSATEVNYPLIARQYLGKLQSSAASILSSSEAVGKFRELAFDRVNEHDFVYVKDCLWDIAGCGFAYGHKKDCLEEGWIPTRCLVNLDMVRTARRGGKTWQYAVIYEEDALADGKRKIMAAHVTDKGAVGAPESIIVNDKGEDIALHRHTQRHHRSRTTSTRPVAQRAAAVVRSFKMSVVDDDDDVLSRCSSVQEFFLPYKHRAAVVIQRYIRERWKLKESATLPWWIEYGVNCRESVPLESRMKAAVVIQRRFRWYLHELLATRRMRYLRYYEQHGELMPYDEQRRRQPLDFARRRQLMTESCTKLQRWFRAVRRDRQMSDGVRNKLTLSWDLSSMRAVRRGSMKATFICRRAKKVATKEEAKMRSGPEAKRQRTVDPSWFLSTPSYFSVLFEEDAAEAAPHHSEERGRALRRAKTDSRLRLSSVSAESASYQIEKQREADLVDEVACGTAVVLRGSPPRLDGPRLGVKVVQRRLGKLATAGPDMECIAAVLPSLTVKGLYEERVGHAVEEGDRYRPEEREEECRSLASGVWMAAVKEVSGRYRATILSDMYREGRERQKEEEESDEGDDRSMNGVAEEGDVEEVPAEESWHCSSLAEELPEVEDTICLEEAACPVVESNKAPRQVLPPKLLLPGPPVRTRLELLAHPAFGRSSLYSVYSSRIR</sequence>